<evidence type="ECO:0000313" key="2">
    <source>
        <dbReference type="Proteomes" id="UP000428260"/>
    </source>
</evidence>
<name>A0A6I6JZ02_9BACT</name>
<dbReference type="Proteomes" id="UP000428260">
    <property type="component" value="Chromosome"/>
</dbReference>
<proteinExistence type="predicted"/>
<reference evidence="1 2" key="1">
    <citation type="submission" date="2019-11" db="EMBL/GenBank/DDBJ databases">
        <authorList>
            <person name="Zheng R.K."/>
            <person name="Sun C.M."/>
        </authorList>
    </citation>
    <scope>NUCLEOTIDE SEQUENCE [LARGE SCALE GENOMIC DNA]</scope>
    <source>
        <strain evidence="1 2">WC007</strain>
    </source>
</reference>
<evidence type="ECO:0000313" key="1">
    <source>
        <dbReference type="EMBL" id="QGY46370.1"/>
    </source>
</evidence>
<keyword evidence="2" id="KW-1185">Reference proteome</keyword>
<gene>
    <name evidence="1" type="ORF">GM418_22715</name>
</gene>
<accession>A0A6I6JZ02</accession>
<dbReference type="EMBL" id="CP046401">
    <property type="protein sequence ID" value="QGY46370.1"/>
    <property type="molecule type" value="Genomic_DNA"/>
</dbReference>
<organism evidence="1 2">
    <name type="scientific">Maribellus comscasis</name>
    <dbReference type="NCBI Taxonomy" id="2681766"/>
    <lineage>
        <taxon>Bacteria</taxon>
        <taxon>Pseudomonadati</taxon>
        <taxon>Bacteroidota</taxon>
        <taxon>Bacteroidia</taxon>
        <taxon>Marinilabiliales</taxon>
        <taxon>Prolixibacteraceae</taxon>
        <taxon>Maribellus</taxon>
    </lineage>
</organism>
<dbReference type="RefSeq" id="WP_158869506.1">
    <property type="nucleotide sequence ID" value="NZ_CP046401.1"/>
</dbReference>
<dbReference type="AlphaFoldDB" id="A0A6I6JZ02"/>
<dbReference type="KEGG" id="mcos:GM418_22715"/>
<protein>
    <submittedName>
        <fullName evidence="1">Uncharacterized protein</fullName>
    </submittedName>
</protein>
<sequence>MKEDKFYNNIQKALENLPENFNILEEQIDIEIQMQYFEYSKKIRDKDKERTEEFNNGEGELFSEDVDIGRKKEILSTLATVDDVKAYRIIEKFLENAEGILKSWSVLALQENRMLLQSSLLDEQQVFISSGLGGKGQKLRYFVVFINRSKEAMLNETQRKLLKDELIFELKKHEGEFELIDFMEGFSTSQVILPLKADLKDIFRNIVDECNQYGDFLQEDMIVTNVKILSKGEILRMLDKNEEDETNTLEIE</sequence>